<evidence type="ECO:0000256" key="1">
    <source>
        <dbReference type="SAM" id="SignalP"/>
    </source>
</evidence>
<comment type="caution">
    <text evidence="2">The sequence shown here is derived from an EMBL/GenBank/DDBJ whole genome shotgun (WGS) entry which is preliminary data.</text>
</comment>
<dbReference type="SUPFAM" id="SSF50998">
    <property type="entry name" value="Quinoprotein alcohol dehydrogenase-like"/>
    <property type="match status" value="1"/>
</dbReference>
<dbReference type="RefSeq" id="WP_141648208.1">
    <property type="nucleotide sequence ID" value="NZ_VIFM01000291.1"/>
</dbReference>
<sequence length="437" mass="46265">MRMRTQVLSWLCVVGVIAGSARSTAAEPLAGGLSWAHQLSGPGDESGRIASGKDGSFISFINFTGSIDIGAGPIQAPGGPTDRALALVRHDAQGQPSVIRVISGLYALRHAVDGQGNIIIIVEAIGVSPGSSLFSDGLQLVKLSATGRLLWLRPILSTDIFVQTLVTDRDGNIGIGGYSVTSQGSPRLTFLKHNSEGTRLWRFVDTDTTQSLGRTATADSEGNFFVGGDALGATSSSEPYLVMLSPEGQPRWRRRLLGALGFAFGLATHGNRVVMVGTYAFTFTFAGQTHTSTANLGINQDAFVVAWTRDGEERWAYNFGFDIESVAMDERDGVTVVGGYQAGSSDLGILGPLPGNPSSAANVYVAKFDRIQGQRRWVQSFPSDLDRSSPGLDEGTVAVSKDGRAAVLGLFHDTLQVGSQTWTASGVSDLFLFGFEP</sequence>
<accession>A0A540WLW6</accession>
<feature type="signal peptide" evidence="1">
    <location>
        <begin position="1"/>
        <end position="25"/>
    </location>
</feature>
<dbReference type="InterPro" id="IPR011047">
    <property type="entry name" value="Quinoprotein_ADH-like_sf"/>
</dbReference>
<reference evidence="2 3" key="1">
    <citation type="submission" date="2019-06" db="EMBL/GenBank/DDBJ databases">
        <authorList>
            <person name="Livingstone P."/>
            <person name="Whitworth D."/>
        </authorList>
    </citation>
    <scope>NUCLEOTIDE SEQUENCE [LARGE SCALE GENOMIC DNA]</scope>
    <source>
        <strain evidence="2 3">AM401</strain>
    </source>
</reference>
<name>A0A540WLW6_9BACT</name>
<evidence type="ECO:0000313" key="2">
    <source>
        <dbReference type="EMBL" id="TQF09995.1"/>
    </source>
</evidence>
<dbReference type="EMBL" id="VIFM01000291">
    <property type="protein sequence ID" value="TQF09995.1"/>
    <property type="molecule type" value="Genomic_DNA"/>
</dbReference>
<dbReference type="OrthoDB" id="5485202at2"/>
<proteinExistence type="predicted"/>
<gene>
    <name evidence="2" type="ORF">FJV41_41780</name>
</gene>
<keyword evidence="3" id="KW-1185">Reference proteome</keyword>
<evidence type="ECO:0000313" key="3">
    <source>
        <dbReference type="Proteomes" id="UP000315369"/>
    </source>
</evidence>
<dbReference type="AlphaFoldDB" id="A0A540WLW6"/>
<protein>
    <recommendedName>
        <fullName evidence="4">Lipoprotein</fullName>
    </recommendedName>
</protein>
<evidence type="ECO:0008006" key="4">
    <source>
        <dbReference type="Google" id="ProtNLM"/>
    </source>
</evidence>
<organism evidence="2 3">
    <name type="scientific">Myxococcus llanfairpwllgwyngyllgogerychwyrndrobwllllantysiliogogogochensis</name>
    <dbReference type="NCBI Taxonomy" id="2590453"/>
    <lineage>
        <taxon>Bacteria</taxon>
        <taxon>Pseudomonadati</taxon>
        <taxon>Myxococcota</taxon>
        <taxon>Myxococcia</taxon>
        <taxon>Myxococcales</taxon>
        <taxon>Cystobacterineae</taxon>
        <taxon>Myxococcaceae</taxon>
        <taxon>Myxococcus</taxon>
    </lineage>
</organism>
<dbReference type="Proteomes" id="UP000315369">
    <property type="component" value="Unassembled WGS sequence"/>
</dbReference>
<keyword evidence="1" id="KW-0732">Signal</keyword>
<feature type="chain" id="PRO_5021982761" description="Lipoprotein" evidence="1">
    <location>
        <begin position="26"/>
        <end position="437"/>
    </location>
</feature>